<feature type="domain" description="5'-Nucleotidase C-terminal" evidence="3">
    <location>
        <begin position="347"/>
        <end position="492"/>
    </location>
</feature>
<dbReference type="SUPFAM" id="SSF55816">
    <property type="entry name" value="5'-nucleotidase (syn. UDP-sugar hydrolase), C-terminal domain"/>
    <property type="match status" value="1"/>
</dbReference>
<dbReference type="PANTHER" id="PTHR11575:SF24">
    <property type="entry name" value="5'-NUCLEOTIDASE"/>
    <property type="match status" value="1"/>
</dbReference>
<dbReference type="InterPro" id="IPR008334">
    <property type="entry name" value="5'-Nucleotdase_C"/>
</dbReference>
<name>A0A0F9S5H7_9ZZZZ</name>
<evidence type="ECO:0008006" key="5">
    <source>
        <dbReference type="Google" id="ProtNLM"/>
    </source>
</evidence>
<dbReference type="PROSITE" id="PS51257">
    <property type="entry name" value="PROKAR_LIPOPROTEIN"/>
    <property type="match status" value="1"/>
</dbReference>
<feature type="domain" description="Calcineurin-like phosphoesterase" evidence="2">
    <location>
        <begin position="36"/>
        <end position="264"/>
    </location>
</feature>
<comment type="caution">
    <text evidence="4">The sequence shown here is derived from an EMBL/GenBank/DDBJ whole genome shotgun (WGS) entry which is preliminary data.</text>
</comment>
<dbReference type="AlphaFoldDB" id="A0A0F9S5H7"/>
<protein>
    <recommendedName>
        <fullName evidence="5">5'-Nucleotidase C-terminal domain-containing protein</fullName>
    </recommendedName>
</protein>
<keyword evidence="1" id="KW-0732">Signal</keyword>
<dbReference type="SUPFAM" id="SSF56300">
    <property type="entry name" value="Metallo-dependent phosphatases"/>
    <property type="match status" value="1"/>
</dbReference>
<proteinExistence type="predicted"/>
<evidence type="ECO:0000313" key="4">
    <source>
        <dbReference type="EMBL" id="KKN62304.1"/>
    </source>
</evidence>
<evidence type="ECO:0000259" key="3">
    <source>
        <dbReference type="Pfam" id="PF02872"/>
    </source>
</evidence>
<dbReference type="Pfam" id="PF00149">
    <property type="entry name" value="Metallophos"/>
    <property type="match status" value="1"/>
</dbReference>
<dbReference type="EMBL" id="LAZR01000629">
    <property type="protein sequence ID" value="KKN62304.1"/>
    <property type="molecule type" value="Genomic_DNA"/>
</dbReference>
<dbReference type="GO" id="GO:0030288">
    <property type="term" value="C:outer membrane-bounded periplasmic space"/>
    <property type="evidence" value="ECO:0007669"/>
    <property type="project" value="TreeGrafter"/>
</dbReference>
<evidence type="ECO:0000259" key="2">
    <source>
        <dbReference type="Pfam" id="PF00149"/>
    </source>
</evidence>
<dbReference type="Gene3D" id="3.90.780.10">
    <property type="entry name" value="5'-Nucleotidase, C-terminal domain"/>
    <property type="match status" value="1"/>
</dbReference>
<gene>
    <name evidence="4" type="ORF">LCGC14_0513180</name>
</gene>
<dbReference type="InterPro" id="IPR036907">
    <property type="entry name" value="5'-Nucleotdase_C_sf"/>
</dbReference>
<dbReference type="GO" id="GO:0009166">
    <property type="term" value="P:nucleotide catabolic process"/>
    <property type="evidence" value="ECO:0007669"/>
    <property type="project" value="InterPro"/>
</dbReference>
<organism evidence="4">
    <name type="scientific">marine sediment metagenome</name>
    <dbReference type="NCBI Taxonomy" id="412755"/>
    <lineage>
        <taxon>unclassified sequences</taxon>
        <taxon>metagenomes</taxon>
        <taxon>ecological metagenomes</taxon>
    </lineage>
</organism>
<evidence type="ECO:0000256" key="1">
    <source>
        <dbReference type="ARBA" id="ARBA00022729"/>
    </source>
</evidence>
<sequence length="532" mass="59753">MENTKIIGIACTLVLLMVSSCKSDKKKNISKQNIVTVLHTNDIHGSYKPFYAFKGNATAQTGDSVDNYMTFPKNGEIGGFARIASAIKSIRSKKDSTSVLLLDGGDTFSDDLLSNITKGEVVISLMNELDYDMMVLGNHDFDYGLERTKELARLANFPMRAANVIDSTTNEPIFNEAYKIIEKNNVRIGVLPIAYRNTNLTGNPKNMEGIRFEQGLSTIKKYLPELRAKSDIIIVLSHEGMSVDKIIAEEIDGIDLIVGAHSHDLIQPPYKSNGTFVVQAMSDAAVLAETELIIENKRLKDINTNYHFLYADEWEEDEKILKSIQDYRFEHKKELEEYVAMAKTPIGRQYKEESPFDKLVTSILMDEMSSDVAFMPGVGYGITLQNKIHKENVFKLIPHNSKIITLNLTGKQLLELLEQTATNLKSKDKMNTVGGLLQSSGIVYTLDLSKSLGERIHTVQIDGKDIDLNKRYKVATHSGMLNGIHNYTQFAEGTYIQKTDINLNDFIVQKLQEMKNINFPKNMGEVTMLNTH</sequence>
<dbReference type="PANTHER" id="PTHR11575">
    <property type="entry name" value="5'-NUCLEOTIDASE-RELATED"/>
    <property type="match status" value="1"/>
</dbReference>
<dbReference type="GO" id="GO:0016787">
    <property type="term" value="F:hydrolase activity"/>
    <property type="evidence" value="ECO:0007669"/>
    <property type="project" value="InterPro"/>
</dbReference>
<dbReference type="Gene3D" id="3.60.21.10">
    <property type="match status" value="1"/>
</dbReference>
<dbReference type="CDD" id="cd00845">
    <property type="entry name" value="MPP_UshA_N_like"/>
    <property type="match status" value="1"/>
</dbReference>
<accession>A0A0F9S5H7</accession>
<dbReference type="InterPro" id="IPR004843">
    <property type="entry name" value="Calcineurin-like_PHP"/>
</dbReference>
<dbReference type="InterPro" id="IPR006179">
    <property type="entry name" value="5_nucleotidase/apyrase"/>
</dbReference>
<reference evidence="4" key="1">
    <citation type="journal article" date="2015" name="Nature">
        <title>Complex archaea that bridge the gap between prokaryotes and eukaryotes.</title>
        <authorList>
            <person name="Spang A."/>
            <person name="Saw J.H."/>
            <person name="Jorgensen S.L."/>
            <person name="Zaremba-Niedzwiedzka K."/>
            <person name="Martijn J."/>
            <person name="Lind A.E."/>
            <person name="van Eijk R."/>
            <person name="Schleper C."/>
            <person name="Guy L."/>
            <person name="Ettema T.J."/>
        </authorList>
    </citation>
    <scope>NUCLEOTIDE SEQUENCE</scope>
</reference>
<dbReference type="Pfam" id="PF02872">
    <property type="entry name" value="5_nucleotid_C"/>
    <property type="match status" value="1"/>
</dbReference>
<dbReference type="InterPro" id="IPR029052">
    <property type="entry name" value="Metallo-depent_PP-like"/>
</dbReference>
<dbReference type="PRINTS" id="PR01607">
    <property type="entry name" value="APYRASEFAMLY"/>
</dbReference>